<evidence type="ECO:0000259" key="9">
    <source>
        <dbReference type="PROSITE" id="PS51202"/>
    </source>
</evidence>
<evidence type="ECO:0000256" key="1">
    <source>
        <dbReference type="ARBA" id="ARBA00004651"/>
    </source>
</evidence>
<comment type="caution">
    <text evidence="10">The sequence shown here is derived from an EMBL/GenBank/DDBJ whole genome shotgun (WGS) entry which is preliminary data.</text>
</comment>
<evidence type="ECO:0000256" key="2">
    <source>
        <dbReference type="ARBA" id="ARBA00009854"/>
    </source>
</evidence>
<dbReference type="PANTHER" id="PTHR30445">
    <property type="entry name" value="K(+)_H(+) ANTIPORTER SUBUNIT KHTT"/>
    <property type="match status" value="1"/>
</dbReference>
<feature type="transmembrane region" description="Helical" evidence="8">
    <location>
        <begin position="401"/>
        <end position="420"/>
    </location>
</feature>
<comment type="subcellular location">
    <subcellularLocation>
        <location evidence="1">Cell membrane</location>
        <topology evidence="1">Multi-pass membrane protein</topology>
    </subcellularLocation>
</comment>
<evidence type="ECO:0000256" key="6">
    <source>
        <dbReference type="ARBA" id="ARBA00022989"/>
    </source>
</evidence>
<organism evidence="10 11">
    <name type="scientific">Mangrovactinospora gilvigrisea</name>
    <dbReference type="NCBI Taxonomy" id="1428644"/>
    <lineage>
        <taxon>Bacteria</taxon>
        <taxon>Bacillati</taxon>
        <taxon>Actinomycetota</taxon>
        <taxon>Actinomycetes</taxon>
        <taxon>Kitasatosporales</taxon>
        <taxon>Streptomycetaceae</taxon>
        <taxon>Mangrovactinospora</taxon>
    </lineage>
</organism>
<feature type="transmembrane region" description="Helical" evidence="8">
    <location>
        <begin position="465"/>
        <end position="487"/>
    </location>
</feature>
<evidence type="ECO:0000313" key="10">
    <source>
        <dbReference type="EMBL" id="OIV37908.1"/>
    </source>
</evidence>
<feature type="transmembrane region" description="Helical" evidence="8">
    <location>
        <begin position="102"/>
        <end position="123"/>
    </location>
</feature>
<evidence type="ECO:0000256" key="5">
    <source>
        <dbReference type="ARBA" id="ARBA00022692"/>
    </source>
</evidence>
<feature type="transmembrane region" description="Helical" evidence="8">
    <location>
        <begin position="45"/>
        <end position="66"/>
    </location>
</feature>
<evidence type="ECO:0000256" key="8">
    <source>
        <dbReference type="SAM" id="Phobius"/>
    </source>
</evidence>
<evidence type="ECO:0000256" key="3">
    <source>
        <dbReference type="ARBA" id="ARBA00022448"/>
    </source>
</evidence>
<feature type="transmembrane region" description="Helical" evidence="8">
    <location>
        <begin position="426"/>
        <end position="444"/>
    </location>
</feature>
<dbReference type="InterPro" id="IPR006037">
    <property type="entry name" value="RCK_C"/>
</dbReference>
<keyword evidence="7 8" id="KW-0472">Membrane</keyword>
<evidence type="ECO:0000313" key="11">
    <source>
        <dbReference type="Proteomes" id="UP000243342"/>
    </source>
</evidence>
<dbReference type="Proteomes" id="UP000243342">
    <property type="component" value="Unassembled WGS sequence"/>
</dbReference>
<dbReference type="PROSITE" id="PS51202">
    <property type="entry name" value="RCK_C"/>
    <property type="match status" value="1"/>
</dbReference>
<evidence type="ECO:0000256" key="4">
    <source>
        <dbReference type="ARBA" id="ARBA00022475"/>
    </source>
</evidence>
<feature type="transmembrane region" description="Helical" evidence="8">
    <location>
        <begin position="493"/>
        <end position="515"/>
    </location>
</feature>
<dbReference type="GO" id="GO:0008324">
    <property type="term" value="F:monoatomic cation transmembrane transporter activity"/>
    <property type="evidence" value="ECO:0007669"/>
    <property type="project" value="InterPro"/>
</dbReference>
<evidence type="ECO:0000256" key="7">
    <source>
        <dbReference type="ARBA" id="ARBA00023136"/>
    </source>
</evidence>
<keyword evidence="5 8" id="KW-0812">Transmembrane</keyword>
<gene>
    <name evidence="10" type="ORF">BIV57_08615</name>
</gene>
<feature type="transmembrane region" description="Helical" evidence="8">
    <location>
        <begin position="522"/>
        <end position="541"/>
    </location>
</feature>
<dbReference type="SUPFAM" id="SSF116726">
    <property type="entry name" value="TrkA C-terminal domain-like"/>
    <property type="match status" value="1"/>
</dbReference>
<dbReference type="InterPro" id="IPR050144">
    <property type="entry name" value="AAE_transporter"/>
</dbReference>
<feature type="domain" description="RCK C-terminal" evidence="9">
    <location>
        <begin position="306"/>
        <end position="392"/>
    </location>
</feature>
<dbReference type="STRING" id="1428644.BIV57_08615"/>
<keyword evidence="6 8" id="KW-1133">Transmembrane helix</keyword>
<protein>
    <submittedName>
        <fullName evidence="10">Aspartate-alanine antiporter</fullName>
    </submittedName>
</protein>
<proteinExistence type="inferred from homology"/>
<dbReference type="GO" id="GO:0005886">
    <property type="term" value="C:plasma membrane"/>
    <property type="evidence" value="ECO:0007669"/>
    <property type="project" value="UniProtKB-SubCell"/>
</dbReference>
<sequence>MCAHIDERGRPVHWLTEHIFKPYPELLVFITTALGFLFGKVRWKAIALGSVTGCLIAGLLLGWATGVSVDNTVKAVFFDLFLFALGYKVGPQFFRGLKKDGLPQVAVTLVVCFTGLGVCWGFNEMLGYGPGLGAGLLGGALTQSAVIGVAQDAIGGLSLSHSQIAAEQNYVPIGYAVTYPLGTILCAILLANIAPRMLRKDLRAESAELGKELDVPAADPDLGQGYYETVLRAYRAVSDAITGLTIDAFERQQKELGRRVYITQVRRDGAILDHNQQTVVRADDTLAVSALRADLVDLDPEQAIGPETDDMGLLGYRTEHLHVVASDRQVLGRSIAELRGEPYMVGVYIEELWRSGTQVPFRLSTTIDRGDTLVLSGPRRLVEPAAKEIGVPVPTRFATDMVWVGLGVFLGGCIGIPALHVGGVPISLSTSGGALIMGLVFGWIKGRYPTFGNVPPGAQWFMDTLGLCLFVVVVGINAGPSFSSGLAKAGWGLLLWGAVATVVPLLVGLVLGHFVMRIRTPILMGVLAGAQTTTAAIGAITEAADSEVPTLGYTVPYAVGNVLLTIWGAVIVALLA</sequence>
<dbReference type="PANTHER" id="PTHR30445:SF9">
    <property type="match status" value="1"/>
</dbReference>
<feature type="transmembrane region" description="Helical" evidence="8">
    <location>
        <begin position="553"/>
        <end position="575"/>
    </location>
</feature>
<dbReference type="GO" id="GO:0006813">
    <property type="term" value="P:potassium ion transport"/>
    <property type="evidence" value="ECO:0007669"/>
    <property type="project" value="InterPro"/>
</dbReference>
<dbReference type="OrthoDB" id="5166626at2"/>
<comment type="similarity">
    <text evidence="2">Belongs to the AAE transporter (TC 2.A.81) family.</text>
</comment>
<dbReference type="NCBIfam" id="TIGR03802">
    <property type="entry name" value="Asp_Ala_antiprt"/>
    <property type="match status" value="1"/>
</dbReference>
<keyword evidence="4" id="KW-1003">Cell membrane</keyword>
<name>A0A1J7C8Q3_9ACTN</name>
<keyword evidence="3" id="KW-0813">Transport</keyword>
<dbReference type="InterPro" id="IPR006512">
    <property type="entry name" value="YidE_YbjL"/>
</dbReference>
<keyword evidence="11" id="KW-1185">Reference proteome</keyword>
<dbReference type="EMBL" id="MLCF01000041">
    <property type="protein sequence ID" value="OIV37908.1"/>
    <property type="molecule type" value="Genomic_DNA"/>
</dbReference>
<dbReference type="NCBIfam" id="TIGR01625">
    <property type="entry name" value="YidE_YbjL_dupl"/>
    <property type="match status" value="1"/>
</dbReference>
<reference evidence="10 11" key="1">
    <citation type="submission" date="2016-10" db="EMBL/GenBank/DDBJ databases">
        <title>Genome sequence of Streptomyces gilvigriseus MUSC 26.</title>
        <authorList>
            <person name="Lee L.-H."/>
            <person name="Ser H.-L."/>
        </authorList>
    </citation>
    <scope>NUCLEOTIDE SEQUENCE [LARGE SCALE GENOMIC DNA]</scope>
    <source>
        <strain evidence="10 11">MUSC 26</strain>
    </source>
</reference>
<accession>A0A1J7C8Q3</accession>
<dbReference type="InterPro" id="IPR022457">
    <property type="entry name" value="Asp_Ala_antiprt"/>
</dbReference>
<dbReference type="Pfam" id="PF06826">
    <property type="entry name" value="Asp-Al_Ex"/>
    <property type="match status" value="2"/>
</dbReference>
<dbReference type="AlphaFoldDB" id="A0A1J7C8Q3"/>
<feature type="transmembrane region" description="Helical" evidence="8">
    <location>
        <begin position="173"/>
        <end position="194"/>
    </location>
</feature>
<dbReference type="InterPro" id="IPR036721">
    <property type="entry name" value="RCK_C_sf"/>
</dbReference>